<dbReference type="Proteomes" id="UP000053039">
    <property type="component" value="Unassembled WGS sequence"/>
</dbReference>
<dbReference type="EMBL" id="LMWM01000031">
    <property type="protein sequence ID" value="KUM84407.1"/>
    <property type="molecule type" value="Genomic_DNA"/>
</dbReference>
<evidence type="ECO:0000313" key="1">
    <source>
        <dbReference type="EMBL" id="KUM84407.1"/>
    </source>
</evidence>
<name>A0A101N0N8_9ACTN</name>
<reference evidence="1 2" key="1">
    <citation type="submission" date="2015-10" db="EMBL/GenBank/DDBJ databases">
        <title>Draft genome sequence of Streptomyces pseudovenezuelae DSM 40212, type strain for the species Streptomyces pseudovenezuelae.</title>
        <authorList>
            <person name="Ruckert C."/>
            <person name="Winkler A."/>
            <person name="Kalinowski J."/>
            <person name="Kampfer P."/>
            <person name="Glaeser S."/>
        </authorList>
    </citation>
    <scope>NUCLEOTIDE SEQUENCE [LARGE SCALE GENOMIC DNA]</scope>
    <source>
        <strain evidence="1 2">DSM 40212</strain>
    </source>
</reference>
<comment type="caution">
    <text evidence="1">The sequence shown here is derived from an EMBL/GenBank/DDBJ whole genome shotgun (WGS) entry which is preliminary data.</text>
</comment>
<gene>
    <name evidence="1" type="ORF">AQI94_31490</name>
</gene>
<organism evidence="1 2">
    <name type="scientific">Streptomyces pseudovenezuelae</name>
    <dbReference type="NCBI Taxonomy" id="67350"/>
    <lineage>
        <taxon>Bacteria</taxon>
        <taxon>Bacillati</taxon>
        <taxon>Actinomycetota</taxon>
        <taxon>Actinomycetes</taxon>
        <taxon>Kitasatosporales</taxon>
        <taxon>Streptomycetaceae</taxon>
        <taxon>Streptomyces</taxon>
        <taxon>Streptomyces aurantiacus group</taxon>
    </lineage>
</organism>
<protein>
    <recommendedName>
        <fullName evidence="3">Transposase</fullName>
    </recommendedName>
</protein>
<evidence type="ECO:0000313" key="2">
    <source>
        <dbReference type="Proteomes" id="UP000053039"/>
    </source>
</evidence>
<dbReference type="AlphaFoldDB" id="A0A101N0N8"/>
<sequence length="77" mass="8994">MKPAAVPVSRLDGLPRDRTLADRVDERIAVEPERPRRTRVERAKRYLDITMKTVRRPPDVRGFVVFPRRWAVEQGVS</sequence>
<accession>A0A101N0N8</accession>
<proteinExistence type="predicted"/>
<evidence type="ECO:0008006" key="3">
    <source>
        <dbReference type="Google" id="ProtNLM"/>
    </source>
</evidence>